<dbReference type="Proteomes" id="UP001482620">
    <property type="component" value="Unassembled WGS sequence"/>
</dbReference>
<proteinExistence type="predicted"/>
<organism evidence="1 2">
    <name type="scientific">Ilyodon furcidens</name>
    <name type="common">goldbreast splitfin</name>
    <dbReference type="NCBI Taxonomy" id="33524"/>
    <lineage>
        <taxon>Eukaryota</taxon>
        <taxon>Metazoa</taxon>
        <taxon>Chordata</taxon>
        <taxon>Craniata</taxon>
        <taxon>Vertebrata</taxon>
        <taxon>Euteleostomi</taxon>
        <taxon>Actinopterygii</taxon>
        <taxon>Neopterygii</taxon>
        <taxon>Teleostei</taxon>
        <taxon>Neoteleostei</taxon>
        <taxon>Acanthomorphata</taxon>
        <taxon>Ovalentaria</taxon>
        <taxon>Atherinomorphae</taxon>
        <taxon>Cyprinodontiformes</taxon>
        <taxon>Goodeidae</taxon>
        <taxon>Ilyodon</taxon>
    </lineage>
</organism>
<evidence type="ECO:0000313" key="2">
    <source>
        <dbReference type="Proteomes" id="UP001482620"/>
    </source>
</evidence>
<sequence length="148" mass="16402">MVSEGETGVFHHASSSKQYKRSLLSVLQRLSVNLQWLHVCTGSHSSSSSGSKPPLHIQTSLLDNIPVDSVLAPLSRYYKQLGNPGSSSSLKHQLSTPRPMSFSPWRFIHSTTLKCSWFRIPDTLFFVINILKLPLSPECVLHVGQSSS</sequence>
<gene>
    <name evidence="1" type="ORF">ILYODFUR_016155</name>
</gene>
<comment type="caution">
    <text evidence="1">The sequence shown here is derived from an EMBL/GenBank/DDBJ whole genome shotgun (WGS) entry which is preliminary data.</text>
</comment>
<keyword evidence="2" id="KW-1185">Reference proteome</keyword>
<protein>
    <submittedName>
        <fullName evidence="1">Uncharacterized protein</fullName>
    </submittedName>
</protein>
<evidence type="ECO:0000313" key="1">
    <source>
        <dbReference type="EMBL" id="MEQ2232892.1"/>
    </source>
</evidence>
<dbReference type="EMBL" id="JAHRIQ010036211">
    <property type="protein sequence ID" value="MEQ2232892.1"/>
    <property type="molecule type" value="Genomic_DNA"/>
</dbReference>
<reference evidence="1 2" key="1">
    <citation type="submission" date="2021-06" db="EMBL/GenBank/DDBJ databases">
        <authorList>
            <person name="Palmer J.M."/>
        </authorList>
    </citation>
    <scope>NUCLEOTIDE SEQUENCE [LARGE SCALE GENOMIC DNA]</scope>
    <source>
        <strain evidence="2">if_2019</strain>
        <tissue evidence="1">Muscle</tissue>
    </source>
</reference>
<accession>A0ABV0TJ30</accession>
<name>A0ABV0TJ30_9TELE</name>